<organism evidence="1">
    <name type="scientific">bioreactor metagenome</name>
    <dbReference type="NCBI Taxonomy" id="1076179"/>
    <lineage>
        <taxon>unclassified sequences</taxon>
        <taxon>metagenomes</taxon>
        <taxon>ecological metagenomes</taxon>
    </lineage>
</organism>
<dbReference type="AlphaFoldDB" id="A0A645FT74"/>
<evidence type="ECO:0000313" key="1">
    <source>
        <dbReference type="EMBL" id="MPN17651.1"/>
    </source>
</evidence>
<proteinExistence type="predicted"/>
<protein>
    <submittedName>
        <fullName evidence="1">Uncharacterized protein</fullName>
    </submittedName>
</protein>
<name>A0A645FT74_9ZZZZ</name>
<comment type="caution">
    <text evidence="1">The sequence shown here is derived from an EMBL/GenBank/DDBJ whole genome shotgun (WGS) entry which is preliminary data.</text>
</comment>
<reference evidence="1" key="1">
    <citation type="submission" date="2019-08" db="EMBL/GenBank/DDBJ databases">
        <authorList>
            <person name="Kucharzyk K."/>
            <person name="Murdoch R.W."/>
            <person name="Higgins S."/>
            <person name="Loffler F."/>
        </authorList>
    </citation>
    <scope>NUCLEOTIDE SEQUENCE</scope>
</reference>
<gene>
    <name evidence="1" type="ORF">SDC9_165006</name>
</gene>
<dbReference type="EMBL" id="VSSQ01064830">
    <property type="protein sequence ID" value="MPN17651.1"/>
    <property type="molecule type" value="Genomic_DNA"/>
</dbReference>
<sequence length="69" mass="8188">MFPWIFTEEDEKRFWGSYLTNLSPNQAETLLKDMKEILSNVKQITQAAERVTRDIDYIVSRAKQYDGEE</sequence>
<accession>A0A645FT74</accession>